<gene>
    <name evidence="9" type="ORF">ACFSNC_03830</name>
</gene>
<reference evidence="10" key="1">
    <citation type="journal article" date="2019" name="Int. J. Syst. Evol. Microbiol.">
        <title>The Global Catalogue of Microorganisms (GCM) 10K type strain sequencing project: providing services to taxonomists for standard genome sequencing and annotation.</title>
        <authorList>
            <consortium name="The Broad Institute Genomics Platform"/>
            <consortium name="The Broad Institute Genome Sequencing Center for Infectious Disease"/>
            <person name="Wu L."/>
            <person name="Ma J."/>
        </authorList>
    </citation>
    <scope>NUCLEOTIDE SEQUENCE [LARGE SCALE GENOMIC DNA]</scope>
    <source>
        <strain evidence="10">CCM 7435</strain>
    </source>
</reference>
<dbReference type="PANTHER" id="PTHR11839">
    <property type="entry name" value="UDP/ADP-SUGAR PYROPHOSPHATASE"/>
    <property type="match status" value="1"/>
</dbReference>
<proteinExistence type="inferred from homology"/>
<name>A0ABW4YTS8_9HYPH</name>
<dbReference type="Pfam" id="PF00293">
    <property type="entry name" value="NUDIX"/>
    <property type="match status" value="1"/>
</dbReference>
<evidence type="ECO:0000256" key="1">
    <source>
        <dbReference type="ARBA" id="ARBA00000847"/>
    </source>
</evidence>
<evidence type="ECO:0000313" key="9">
    <source>
        <dbReference type="EMBL" id="MFD2139519.1"/>
    </source>
</evidence>
<keyword evidence="5" id="KW-0378">Hydrolase</keyword>
<evidence type="ECO:0000313" key="10">
    <source>
        <dbReference type="Proteomes" id="UP001597299"/>
    </source>
</evidence>
<evidence type="ECO:0000256" key="4">
    <source>
        <dbReference type="ARBA" id="ARBA00016377"/>
    </source>
</evidence>
<dbReference type="RefSeq" id="WP_213352117.1">
    <property type="nucleotide sequence ID" value="NZ_JAHBGB010000019.1"/>
</dbReference>
<dbReference type="InterPro" id="IPR015797">
    <property type="entry name" value="NUDIX_hydrolase-like_dom_sf"/>
</dbReference>
<comment type="cofactor">
    <cofactor evidence="2">
        <name>Mg(2+)</name>
        <dbReference type="ChEBI" id="CHEBI:18420"/>
    </cofactor>
</comment>
<dbReference type="SUPFAM" id="SSF55811">
    <property type="entry name" value="Nudix"/>
    <property type="match status" value="1"/>
</dbReference>
<evidence type="ECO:0000256" key="6">
    <source>
        <dbReference type="ARBA" id="ARBA00032162"/>
    </source>
</evidence>
<accession>A0ABW4YTS8</accession>
<evidence type="ECO:0000256" key="2">
    <source>
        <dbReference type="ARBA" id="ARBA00001946"/>
    </source>
</evidence>
<organism evidence="9 10">
    <name type="scientific">Ancylobacter oerskovii</name>
    <dbReference type="NCBI Taxonomy" id="459519"/>
    <lineage>
        <taxon>Bacteria</taxon>
        <taxon>Pseudomonadati</taxon>
        <taxon>Pseudomonadota</taxon>
        <taxon>Alphaproteobacteria</taxon>
        <taxon>Hyphomicrobiales</taxon>
        <taxon>Xanthobacteraceae</taxon>
        <taxon>Ancylobacter</taxon>
    </lineage>
</organism>
<evidence type="ECO:0000256" key="7">
    <source>
        <dbReference type="ARBA" id="ARBA00032272"/>
    </source>
</evidence>
<dbReference type="Gene3D" id="3.90.79.10">
    <property type="entry name" value="Nucleoside Triphosphate Pyrophosphohydrolase"/>
    <property type="match status" value="1"/>
</dbReference>
<comment type="caution">
    <text evidence="9">The sequence shown here is derived from an EMBL/GenBank/DDBJ whole genome shotgun (WGS) entry which is preliminary data.</text>
</comment>
<evidence type="ECO:0000256" key="3">
    <source>
        <dbReference type="ARBA" id="ARBA00007275"/>
    </source>
</evidence>
<dbReference type="EMBL" id="JBHUHD010000001">
    <property type="protein sequence ID" value="MFD2139519.1"/>
    <property type="molecule type" value="Genomic_DNA"/>
</dbReference>
<dbReference type="PANTHER" id="PTHR11839:SF18">
    <property type="entry name" value="NUDIX HYDROLASE DOMAIN-CONTAINING PROTEIN"/>
    <property type="match status" value="1"/>
</dbReference>
<comment type="similarity">
    <text evidence="3">Belongs to the Nudix hydrolase family. NudK subfamily.</text>
</comment>
<protein>
    <recommendedName>
        <fullName evidence="4">GDP-mannose pyrophosphatase</fullName>
    </recommendedName>
    <alternativeName>
        <fullName evidence="6">GDP-mannose hydrolase</fullName>
    </alternativeName>
    <alternativeName>
        <fullName evidence="7">GDPMK</fullName>
    </alternativeName>
</protein>
<evidence type="ECO:0000256" key="5">
    <source>
        <dbReference type="ARBA" id="ARBA00022801"/>
    </source>
</evidence>
<dbReference type="InterPro" id="IPR000086">
    <property type="entry name" value="NUDIX_hydrolase_dom"/>
</dbReference>
<dbReference type="Proteomes" id="UP001597299">
    <property type="component" value="Unassembled WGS sequence"/>
</dbReference>
<keyword evidence="10" id="KW-1185">Reference proteome</keyword>
<dbReference type="PROSITE" id="PS51462">
    <property type="entry name" value="NUDIX"/>
    <property type="match status" value="1"/>
</dbReference>
<sequence length="228" mass="23780">MSGEPRAGARQGNAPCEALGDRAVPVTLEGPADIGGDGFRPYRRYTVTLPGAGGAPLTQTRDILRVGPVVAVLAWDPAAGVFALIRQFRLAAHLATGRGELVEIAAGRIEEGEAAETAARRECREELGVAPLALLPMLSFMPTPGVTDEHAELFLALVDAARVPEEAGEPGETEHTRPFLLPEAAALAALATPAPGVIGNVFTLAALQWFALNRARAEAFAADHAPAK</sequence>
<comment type="catalytic activity">
    <reaction evidence="1">
        <text>GDP-alpha-D-mannose + H2O = alpha-D-mannose 1-phosphate + GMP + 2 H(+)</text>
        <dbReference type="Rhea" id="RHEA:27978"/>
        <dbReference type="ChEBI" id="CHEBI:15377"/>
        <dbReference type="ChEBI" id="CHEBI:15378"/>
        <dbReference type="ChEBI" id="CHEBI:57527"/>
        <dbReference type="ChEBI" id="CHEBI:58115"/>
        <dbReference type="ChEBI" id="CHEBI:58409"/>
    </reaction>
</comment>
<evidence type="ECO:0000259" key="8">
    <source>
        <dbReference type="PROSITE" id="PS51462"/>
    </source>
</evidence>
<feature type="domain" description="Nudix hydrolase" evidence="8">
    <location>
        <begin position="65"/>
        <end position="228"/>
    </location>
</feature>